<evidence type="ECO:0000313" key="2">
    <source>
        <dbReference type="Proteomes" id="UP001194580"/>
    </source>
</evidence>
<gene>
    <name evidence="1" type="ORF">BGZ95_001609</name>
</gene>
<keyword evidence="2" id="KW-1185">Reference proteome</keyword>
<protein>
    <submittedName>
        <fullName evidence="1">Uncharacterized protein</fullName>
    </submittedName>
</protein>
<dbReference type="AlphaFoldDB" id="A0AAD4D719"/>
<feature type="non-terminal residue" evidence="1">
    <location>
        <position position="1"/>
    </location>
</feature>
<name>A0AAD4D719_9FUNG</name>
<sequence>YCPCLTCDSWTTLETQPFVNDPQRTYGVIDLEGYDQVVMFEVCHDHQMFMNLVAYPYREGAWTSDLDLFVCGSKRNTRWSDNVVFEGNLCVVRVEVYQAASSSCLSSPSPSPPMVTYRLRGPQAFIDHQDSDSGIKVEVDNYRRDNDSAHVHDAIHAHPQAYTHDFINATHAHP</sequence>
<accession>A0AAD4D719</accession>
<proteinExistence type="predicted"/>
<reference evidence="1" key="1">
    <citation type="journal article" date="2020" name="Fungal Divers.">
        <title>Resolving the Mortierellaceae phylogeny through synthesis of multi-gene phylogenetics and phylogenomics.</title>
        <authorList>
            <person name="Vandepol N."/>
            <person name="Liber J."/>
            <person name="Desiro A."/>
            <person name="Na H."/>
            <person name="Kennedy M."/>
            <person name="Barry K."/>
            <person name="Grigoriev I.V."/>
            <person name="Miller A.N."/>
            <person name="O'Donnell K."/>
            <person name="Stajich J.E."/>
            <person name="Bonito G."/>
        </authorList>
    </citation>
    <scope>NUCLEOTIDE SEQUENCE</scope>
    <source>
        <strain evidence="1">NRRL 28262</strain>
    </source>
</reference>
<dbReference type="Proteomes" id="UP001194580">
    <property type="component" value="Unassembled WGS sequence"/>
</dbReference>
<dbReference type="EMBL" id="JAAAIL010001329">
    <property type="protein sequence ID" value="KAG0270647.1"/>
    <property type="molecule type" value="Genomic_DNA"/>
</dbReference>
<evidence type="ECO:0000313" key="1">
    <source>
        <dbReference type="EMBL" id="KAG0270647.1"/>
    </source>
</evidence>
<organism evidence="1 2">
    <name type="scientific">Linnemannia exigua</name>
    <dbReference type="NCBI Taxonomy" id="604196"/>
    <lineage>
        <taxon>Eukaryota</taxon>
        <taxon>Fungi</taxon>
        <taxon>Fungi incertae sedis</taxon>
        <taxon>Mucoromycota</taxon>
        <taxon>Mortierellomycotina</taxon>
        <taxon>Mortierellomycetes</taxon>
        <taxon>Mortierellales</taxon>
        <taxon>Mortierellaceae</taxon>
        <taxon>Linnemannia</taxon>
    </lineage>
</organism>
<comment type="caution">
    <text evidence="1">The sequence shown here is derived from an EMBL/GenBank/DDBJ whole genome shotgun (WGS) entry which is preliminary data.</text>
</comment>